<proteinExistence type="predicted"/>
<dbReference type="EMBL" id="LAZR01004609">
    <property type="protein sequence ID" value="KKN07071.1"/>
    <property type="molecule type" value="Genomic_DNA"/>
</dbReference>
<comment type="caution">
    <text evidence="1">The sequence shown here is derived from an EMBL/GenBank/DDBJ whole genome shotgun (WGS) entry which is preliminary data.</text>
</comment>
<dbReference type="AlphaFoldDB" id="A0A0F9Q1B8"/>
<protein>
    <submittedName>
        <fullName evidence="1">Uncharacterized protein</fullName>
    </submittedName>
</protein>
<sequence length="71" mass="7802">TDEVILALGESVLPEDELFDRIWQATKHWDLDNGKSVEGCTGYAGMSGDDVRLIIAAITEPVEKIKEKING</sequence>
<accession>A0A0F9Q1B8</accession>
<organism evidence="1">
    <name type="scientific">marine sediment metagenome</name>
    <dbReference type="NCBI Taxonomy" id="412755"/>
    <lineage>
        <taxon>unclassified sequences</taxon>
        <taxon>metagenomes</taxon>
        <taxon>ecological metagenomes</taxon>
    </lineage>
</organism>
<reference evidence="1" key="1">
    <citation type="journal article" date="2015" name="Nature">
        <title>Complex archaea that bridge the gap between prokaryotes and eukaryotes.</title>
        <authorList>
            <person name="Spang A."/>
            <person name="Saw J.H."/>
            <person name="Jorgensen S.L."/>
            <person name="Zaremba-Niedzwiedzka K."/>
            <person name="Martijn J."/>
            <person name="Lind A.E."/>
            <person name="van Eijk R."/>
            <person name="Schleper C."/>
            <person name="Guy L."/>
            <person name="Ettema T.J."/>
        </authorList>
    </citation>
    <scope>NUCLEOTIDE SEQUENCE</scope>
</reference>
<evidence type="ECO:0000313" key="1">
    <source>
        <dbReference type="EMBL" id="KKN07071.1"/>
    </source>
</evidence>
<name>A0A0F9Q1B8_9ZZZZ</name>
<feature type="non-terminal residue" evidence="1">
    <location>
        <position position="1"/>
    </location>
</feature>
<gene>
    <name evidence="1" type="ORF">LCGC14_1070760</name>
</gene>